<evidence type="ECO:0000313" key="2">
    <source>
        <dbReference type="Proteomes" id="UP000076727"/>
    </source>
</evidence>
<sequence>MNKQSTIAEYTSWPPVLSPRQEHISHVEQQASANYWDIDTRELLIYQDAVEQTLIANWGLNATEMSFTPLPDPGDTWEPLSTSTPQPSWLCKAAKAENDDQGMQSPRVTSRNPIPETLMNLAYRQPLRLRRSSRSTGVINVHACYRVKS</sequence>
<protein>
    <submittedName>
        <fullName evidence="1">Uncharacterized protein</fullName>
    </submittedName>
</protein>
<dbReference type="Proteomes" id="UP000076727">
    <property type="component" value="Unassembled WGS sequence"/>
</dbReference>
<proteinExistence type="predicted"/>
<dbReference type="EMBL" id="KV429046">
    <property type="protein sequence ID" value="KZT71353.1"/>
    <property type="molecule type" value="Genomic_DNA"/>
</dbReference>
<name>A0A165RZQ9_9APHY</name>
<organism evidence="1 2">
    <name type="scientific">Daedalea quercina L-15889</name>
    <dbReference type="NCBI Taxonomy" id="1314783"/>
    <lineage>
        <taxon>Eukaryota</taxon>
        <taxon>Fungi</taxon>
        <taxon>Dikarya</taxon>
        <taxon>Basidiomycota</taxon>
        <taxon>Agaricomycotina</taxon>
        <taxon>Agaricomycetes</taxon>
        <taxon>Polyporales</taxon>
        <taxon>Fomitopsis</taxon>
    </lineage>
</organism>
<reference evidence="1 2" key="1">
    <citation type="journal article" date="2016" name="Mol. Biol. Evol.">
        <title>Comparative Genomics of Early-Diverging Mushroom-Forming Fungi Provides Insights into the Origins of Lignocellulose Decay Capabilities.</title>
        <authorList>
            <person name="Nagy L.G."/>
            <person name="Riley R."/>
            <person name="Tritt A."/>
            <person name="Adam C."/>
            <person name="Daum C."/>
            <person name="Floudas D."/>
            <person name="Sun H."/>
            <person name="Yadav J.S."/>
            <person name="Pangilinan J."/>
            <person name="Larsson K.H."/>
            <person name="Matsuura K."/>
            <person name="Barry K."/>
            <person name="Labutti K."/>
            <person name="Kuo R."/>
            <person name="Ohm R.A."/>
            <person name="Bhattacharya S.S."/>
            <person name="Shirouzu T."/>
            <person name="Yoshinaga Y."/>
            <person name="Martin F.M."/>
            <person name="Grigoriev I.V."/>
            <person name="Hibbett D.S."/>
        </authorList>
    </citation>
    <scope>NUCLEOTIDE SEQUENCE [LARGE SCALE GENOMIC DNA]</scope>
    <source>
        <strain evidence="1 2">L-15889</strain>
    </source>
</reference>
<gene>
    <name evidence="1" type="ORF">DAEQUDRAFT_724309</name>
</gene>
<evidence type="ECO:0000313" key="1">
    <source>
        <dbReference type="EMBL" id="KZT71353.1"/>
    </source>
</evidence>
<keyword evidence="2" id="KW-1185">Reference proteome</keyword>
<dbReference type="AlphaFoldDB" id="A0A165RZQ9"/>
<accession>A0A165RZQ9</accession>